<evidence type="ECO:0000259" key="1">
    <source>
        <dbReference type="Pfam" id="PF11716"/>
    </source>
</evidence>
<dbReference type="RefSeq" id="WP_380136933.1">
    <property type="nucleotide sequence ID" value="NZ_JBHLUI010000008.1"/>
</dbReference>
<evidence type="ECO:0000313" key="3">
    <source>
        <dbReference type="Proteomes" id="UP001589748"/>
    </source>
</evidence>
<dbReference type="EMBL" id="JBHMDM010000007">
    <property type="protein sequence ID" value="MFB9378445.1"/>
    <property type="molecule type" value="Genomic_DNA"/>
</dbReference>
<evidence type="ECO:0000313" key="2">
    <source>
        <dbReference type="EMBL" id="MFB9378445.1"/>
    </source>
</evidence>
<dbReference type="InterPro" id="IPR017517">
    <property type="entry name" value="Maleyloyr_isom"/>
</dbReference>
<feature type="domain" description="Mycothiol-dependent maleylpyruvate isomerase metal-binding" evidence="1">
    <location>
        <begin position="8"/>
        <end position="96"/>
    </location>
</feature>
<dbReference type="InterPro" id="IPR024344">
    <property type="entry name" value="MDMPI_metal-binding"/>
</dbReference>
<reference evidence="2 3" key="1">
    <citation type="submission" date="2024-09" db="EMBL/GenBank/DDBJ databases">
        <authorList>
            <person name="Sun Q."/>
            <person name="Mori K."/>
        </authorList>
    </citation>
    <scope>NUCLEOTIDE SEQUENCE [LARGE SCALE GENOMIC DNA]</scope>
    <source>
        <strain evidence="2 3">TISTR 1856</strain>
    </source>
</reference>
<accession>A0ABV5LWK1</accession>
<dbReference type="GO" id="GO:0016853">
    <property type="term" value="F:isomerase activity"/>
    <property type="evidence" value="ECO:0007669"/>
    <property type="project" value="UniProtKB-KW"/>
</dbReference>
<proteinExistence type="predicted"/>
<organism evidence="2 3">
    <name type="scientific">Kineococcus gynurae</name>
    <dbReference type="NCBI Taxonomy" id="452979"/>
    <lineage>
        <taxon>Bacteria</taxon>
        <taxon>Bacillati</taxon>
        <taxon>Actinomycetota</taxon>
        <taxon>Actinomycetes</taxon>
        <taxon>Kineosporiales</taxon>
        <taxon>Kineosporiaceae</taxon>
        <taxon>Kineococcus</taxon>
    </lineage>
</organism>
<dbReference type="NCBIfam" id="TIGR03083">
    <property type="entry name" value="maleylpyruvate isomerase family mycothiol-dependent enzyme"/>
    <property type="match status" value="1"/>
</dbReference>
<protein>
    <submittedName>
        <fullName evidence="2">Maleylpyruvate isomerase family mycothiol-dependent enzyme</fullName>
    </submittedName>
</protein>
<comment type="caution">
    <text evidence="2">The sequence shown here is derived from an EMBL/GenBank/DDBJ whole genome shotgun (WGS) entry which is preliminary data.</text>
</comment>
<dbReference type="Pfam" id="PF11716">
    <property type="entry name" value="MDMPI_N"/>
    <property type="match status" value="1"/>
</dbReference>
<gene>
    <name evidence="2" type="ORF">ACFFVI_15870</name>
</gene>
<dbReference type="InterPro" id="IPR034660">
    <property type="entry name" value="DinB/YfiT-like"/>
</dbReference>
<keyword evidence="2" id="KW-0413">Isomerase</keyword>
<sequence length="209" mass="22426">MDLFAEIAAERRALADHLADLGPEGQRTPSLCAGWTVHHVVAHLVMPMEVSLPRVVLTMLRTVGDYDRANDRITRRLARRPFAELLGVLRDRADSRFTPPGQGPDAPLLDVVVHGLDACRPLGRSRDVPPARLRRVLDHAAGAPKGLAPKGALAGLRFEADDLDWAHGAGPGVRGPAQALLPALTGRAGSLDDLTGDGVPLLRRRLARS</sequence>
<dbReference type="Proteomes" id="UP001589748">
    <property type="component" value="Unassembled WGS sequence"/>
</dbReference>
<dbReference type="SUPFAM" id="SSF109854">
    <property type="entry name" value="DinB/YfiT-like putative metalloenzymes"/>
    <property type="match status" value="1"/>
</dbReference>
<keyword evidence="3" id="KW-1185">Reference proteome</keyword>
<dbReference type="Gene3D" id="1.20.120.450">
    <property type="entry name" value="dinb family like domain"/>
    <property type="match status" value="1"/>
</dbReference>
<name>A0ABV5LWK1_9ACTN</name>